<dbReference type="EMBL" id="VOWJ01000033">
    <property type="protein sequence ID" value="TXE85814.1"/>
    <property type="molecule type" value="Genomic_DNA"/>
</dbReference>
<dbReference type="OrthoDB" id="5518171at2"/>
<proteinExistence type="predicted"/>
<reference evidence="2 6" key="2">
    <citation type="submission" date="2019-07" db="EMBL/GenBank/DDBJ databases">
        <title>Rapid identification of Enteric Bacteria from Whole Genome Sequences (WGS) using Average Nucleotide Identity (ANI).</title>
        <authorList>
            <person name="Lane C."/>
        </authorList>
    </citation>
    <scope>NUCLEOTIDE SEQUENCE [LARGE SCALE GENOMIC DNA]</scope>
    <source>
        <strain evidence="3 5">2010D-8464</strain>
        <strain evidence="2 6">2016D-0084</strain>
    </source>
</reference>
<dbReference type="EMBL" id="VRMB01000027">
    <property type="protein sequence ID" value="TXK68180.1"/>
    <property type="molecule type" value="Genomic_DNA"/>
</dbReference>
<reference evidence="1 4" key="1">
    <citation type="submission" date="2019-02" db="EMBL/GenBank/DDBJ databases">
        <title>Use of ANI for Rapid Identification of Enteric Bacteria.</title>
        <authorList>
            <person name="Pruckler J."/>
            <person name="Lane C."/>
            <person name="Aubert R."/>
        </authorList>
    </citation>
    <scope>NUCLEOTIDE SEQUENCE [LARGE SCALE GENOMIC DNA]</scope>
    <source>
        <strain evidence="1 4">2014D-0083</strain>
    </source>
</reference>
<dbReference type="Proteomes" id="UP000321325">
    <property type="component" value="Unassembled WGS sequence"/>
</dbReference>
<gene>
    <name evidence="1" type="ORF">A9460_06910</name>
    <name evidence="2" type="ORF">FPD38_07460</name>
    <name evidence="3" type="ORF">FVD15_05485</name>
</gene>
<evidence type="ECO:0000313" key="3">
    <source>
        <dbReference type="EMBL" id="TXK68180.1"/>
    </source>
</evidence>
<dbReference type="SUPFAM" id="SSF64376">
    <property type="entry name" value="YlxR-like"/>
    <property type="match status" value="1"/>
</dbReference>
<dbReference type="Proteomes" id="UP000293421">
    <property type="component" value="Chromosome"/>
</dbReference>
<evidence type="ECO:0000313" key="2">
    <source>
        <dbReference type="EMBL" id="TXE85814.1"/>
    </source>
</evidence>
<protein>
    <submittedName>
        <fullName evidence="2">DUF448 domain-containing protein</fullName>
    </submittedName>
</protein>
<keyword evidence="5" id="KW-1185">Reference proteome</keyword>
<dbReference type="Proteomes" id="UP000321629">
    <property type="component" value="Unassembled WGS sequence"/>
</dbReference>
<evidence type="ECO:0000313" key="1">
    <source>
        <dbReference type="EMBL" id="QBL14049.1"/>
    </source>
</evidence>
<evidence type="ECO:0000313" key="5">
    <source>
        <dbReference type="Proteomes" id="UP000321325"/>
    </source>
</evidence>
<evidence type="ECO:0000313" key="6">
    <source>
        <dbReference type="Proteomes" id="UP000321629"/>
    </source>
</evidence>
<dbReference type="AlphaFoldDB" id="A0A5C7E095"/>
<dbReference type="RefSeq" id="WP_084059194.1">
    <property type="nucleotide sequence ID" value="NZ_CP037746.1"/>
</dbReference>
<dbReference type="Gene3D" id="3.30.1230.10">
    <property type="entry name" value="YlxR-like"/>
    <property type="match status" value="1"/>
</dbReference>
<sequence>MKNHIPIRMCIACKGRFEKQSLYQFQIKNSQIITKVEFGRSLYICNLCLNKDDKTLQKTFLKVSKGSFGGSVKQQELKEIFFNGRCKD</sequence>
<accession>A0A5C7E095</accession>
<evidence type="ECO:0000313" key="4">
    <source>
        <dbReference type="Proteomes" id="UP000293421"/>
    </source>
</evidence>
<name>A0A5C7E095_9BACT</name>
<organism evidence="2 6">
    <name type="scientific">Campylobacter volucris</name>
    <dbReference type="NCBI Taxonomy" id="1031542"/>
    <lineage>
        <taxon>Bacteria</taxon>
        <taxon>Pseudomonadati</taxon>
        <taxon>Campylobacterota</taxon>
        <taxon>Epsilonproteobacteria</taxon>
        <taxon>Campylobacterales</taxon>
        <taxon>Campylobacteraceae</taxon>
        <taxon>Campylobacter</taxon>
    </lineage>
</organism>
<dbReference type="EMBL" id="CP037746">
    <property type="protein sequence ID" value="QBL14049.1"/>
    <property type="molecule type" value="Genomic_DNA"/>
</dbReference>
<dbReference type="InterPro" id="IPR035931">
    <property type="entry name" value="YlxR-like_sf"/>
</dbReference>
<dbReference type="GeneID" id="66286926"/>